<dbReference type="KEGG" id="bmet:BMMGA3_10530"/>
<accession>I3E9T4</accession>
<dbReference type="RefSeq" id="WP_004435186.1">
    <property type="nucleotide sequence ID" value="NZ_ADWW01000002.1"/>
</dbReference>
<evidence type="ECO:0000256" key="2">
    <source>
        <dbReference type="RuleBase" id="RU003616"/>
    </source>
</evidence>
<sequence>MSSNLPIDPKRNKQEPFGQIMKSINDFFNEKPVKGFLQSIDEFFKTPFPPSSFPVEVKETDKEHIVSAELPGVKKEQIHINVLGNYLTISINKDETIIEQNDTSKSYQKRQSFQRTSRTIGFDQLINEKKIKATYQNGLLEIRIPKLKGKQIIIDAE</sequence>
<keyword evidence="4" id="KW-0346">Stress response</keyword>
<dbReference type="InterPro" id="IPR031107">
    <property type="entry name" value="Small_HSP"/>
</dbReference>
<reference evidence="4 5" key="1">
    <citation type="journal article" date="2015" name="BMC Genomics">
        <title>Transcriptome analysis of thermophilic methylotrophic Bacillus methanolicus MGA3 using RNA-sequencing provides detailed insights into its previously uncharted transcriptional landscape.</title>
        <authorList>
            <person name="Irla M."/>
            <person name="Neshat A."/>
            <person name="Brautaset T."/>
            <person name="Ruckert C."/>
            <person name="Kalinowski J."/>
            <person name="Wendisch V.F."/>
        </authorList>
    </citation>
    <scope>NUCLEOTIDE SEQUENCE [LARGE SCALE GENOMIC DNA]</scope>
    <source>
        <strain evidence="5">MGA3 / ATCC 53907</strain>
    </source>
</reference>
<dbReference type="Pfam" id="PF00011">
    <property type="entry name" value="HSP20"/>
    <property type="match status" value="1"/>
</dbReference>
<evidence type="ECO:0000259" key="3">
    <source>
        <dbReference type="PROSITE" id="PS01031"/>
    </source>
</evidence>
<evidence type="ECO:0000313" key="5">
    <source>
        <dbReference type="Proteomes" id="UP000027602"/>
    </source>
</evidence>
<feature type="domain" description="SHSP" evidence="3">
    <location>
        <begin position="46"/>
        <end position="157"/>
    </location>
</feature>
<dbReference type="HOGENOM" id="CLU_046737_8_6_9"/>
<keyword evidence="5" id="KW-1185">Reference proteome</keyword>
<dbReference type="InterPro" id="IPR008978">
    <property type="entry name" value="HSP20-like_chaperone"/>
</dbReference>
<dbReference type="AlphaFoldDB" id="I3E9T4"/>
<dbReference type="OrthoDB" id="1806521at2"/>
<dbReference type="eggNOG" id="COG0071">
    <property type="taxonomic scope" value="Bacteria"/>
</dbReference>
<evidence type="ECO:0000256" key="1">
    <source>
        <dbReference type="PROSITE-ProRule" id="PRU00285"/>
    </source>
</evidence>
<gene>
    <name evidence="4" type="ORF">BMMGA3_10530</name>
</gene>
<proteinExistence type="inferred from homology"/>
<dbReference type="PANTHER" id="PTHR11527">
    <property type="entry name" value="HEAT-SHOCK PROTEIN 20 FAMILY MEMBER"/>
    <property type="match status" value="1"/>
</dbReference>
<evidence type="ECO:0000313" key="4">
    <source>
        <dbReference type="EMBL" id="AIE60502.1"/>
    </source>
</evidence>
<dbReference type="PROSITE" id="PS01031">
    <property type="entry name" value="SHSP"/>
    <property type="match status" value="1"/>
</dbReference>
<dbReference type="SUPFAM" id="SSF49764">
    <property type="entry name" value="HSP20-like chaperones"/>
    <property type="match status" value="1"/>
</dbReference>
<protein>
    <submittedName>
        <fullName evidence="4">Heat shock protein Hsp20</fullName>
    </submittedName>
</protein>
<dbReference type="InterPro" id="IPR002068">
    <property type="entry name" value="A-crystallin/Hsp20_dom"/>
</dbReference>
<dbReference type="EMBL" id="CP007739">
    <property type="protein sequence ID" value="AIE60502.1"/>
    <property type="molecule type" value="Genomic_DNA"/>
</dbReference>
<dbReference type="CDD" id="cd06464">
    <property type="entry name" value="ACD_sHsps-like"/>
    <property type="match status" value="1"/>
</dbReference>
<name>I3E9T4_BACMM</name>
<dbReference type="Gene3D" id="2.60.40.790">
    <property type="match status" value="1"/>
</dbReference>
<organism evidence="4 5">
    <name type="scientific">Bacillus methanolicus (strain MGA3 / ATCC 53907)</name>
    <dbReference type="NCBI Taxonomy" id="796606"/>
    <lineage>
        <taxon>Bacteria</taxon>
        <taxon>Bacillati</taxon>
        <taxon>Bacillota</taxon>
        <taxon>Bacilli</taxon>
        <taxon>Bacillales</taxon>
        <taxon>Bacillaceae</taxon>
        <taxon>Bacillus</taxon>
    </lineage>
</organism>
<dbReference type="STRING" id="796606.BMMGA3_10530"/>
<comment type="similarity">
    <text evidence="1 2">Belongs to the small heat shock protein (HSP20) family.</text>
</comment>
<dbReference type="Proteomes" id="UP000027602">
    <property type="component" value="Chromosome"/>
</dbReference>